<gene>
    <name evidence="1" type="ORF">L9F63_023693</name>
</gene>
<dbReference type="Proteomes" id="UP001233999">
    <property type="component" value="Unassembled WGS sequence"/>
</dbReference>
<feature type="non-terminal residue" evidence="1">
    <location>
        <position position="59"/>
    </location>
</feature>
<reference evidence="1" key="1">
    <citation type="journal article" date="2023" name="IScience">
        <title>Live-bearing cockroach genome reveals convergent evolutionary mechanisms linked to viviparity in insects and beyond.</title>
        <authorList>
            <person name="Fouks B."/>
            <person name="Harrison M.C."/>
            <person name="Mikhailova A.A."/>
            <person name="Marchal E."/>
            <person name="English S."/>
            <person name="Carruthers M."/>
            <person name="Jennings E.C."/>
            <person name="Chiamaka E.L."/>
            <person name="Frigard R.A."/>
            <person name="Pippel M."/>
            <person name="Attardo G.M."/>
            <person name="Benoit J.B."/>
            <person name="Bornberg-Bauer E."/>
            <person name="Tobe S.S."/>
        </authorList>
    </citation>
    <scope>NUCLEOTIDE SEQUENCE</scope>
    <source>
        <strain evidence="1">Stay&amp;Tobe</strain>
    </source>
</reference>
<evidence type="ECO:0000313" key="2">
    <source>
        <dbReference type="Proteomes" id="UP001233999"/>
    </source>
</evidence>
<name>A0AAD8E8Z8_DIPPU</name>
<organism evidence="1 2">
    <name type="scientific">Diploptera punctata</name>
    <name type="common">Pacific beetle cockroach</name>
    <dbReference type="NCBI Taxonomy" id="6984"/>
    <lineage>
        <taxon>Eukaryota</taxon>
        <taxon>Metazoa</taxon>
        <taxon>Ecdysozoa</taxon>
        <taxon>Arthropoda</taxon>
        <taxon>Hexapoda</taxon>
        <taxon>Insecta</taxon>
        <taxon>Pterygota</taxon>
        <taxon>Neoptera</taxon>
        <taxon>Polyneoptera</taxon>
        <taxon>Dictyoptera</taxon>
        <taxon>Blattodea</taxon>
        <taxon>Blaberoidea</taxon>
        <taxon>Blaberidae</taxon>
        <taxon>Diplopterinae</taxon>
        <taxon>Diploptera</taxon>
    </lineage>
</organism>
<feature type="non-terminal residue" evidence="1">
    <location>
        <position position="1"/>
    </location>
</feature>
<reference evidence="1" key="2">
    <citation type="submission" date="2023-05" db="EMBL/GenBank/DDBJ databases">
        <authorList>
            <person name="Fouks B."/>
        </authorList>
    </citation>
    <scope>NUCLEOTIDE SEQUENCE</scope>
    <source>
        <strain evidence="1">Stay&amp;Tobe</strain>
        <tissue evidence="1">Testes</tissue>
    </source>
</reference>
<dbReference type="AlphaFoldDB" id="A0AAD8E8Z8"/>
<comment type="caution">
    <text evidence="1">The sequence shown here is derived from an EMBL/GenBank/DDBJ whole genome shotgun (WGS) entry which is preliminary data.</text>
</comment>
<proteinExistence type="predicted"/>
<sequence>ASGGPSVAILQHRISDCVYISQMNLLQRGDVIIQTQHHWYPNATILKFFSREFCQLNRA</sequence>
<accession>A0AAD8E8Z8</accession>
<protein>
    <submittedName>
        <fullName evidence="1">Uncharacterized protein</fullName>
    </submittedName>
</protein>
<dbReference type="EMBL" id="JASPKZ010008018">
    <property type="protein sequence ID" value="KAJ9581129.1"/>
    <property type="molecule type" value="Genomic_DNA"/>
</dbReference>
<keyword evidence="2" id="KW-1185">Reference proteome</keyword>
<evidence type="ECO:0000313" key="1">
    <source>
        <dbReference type="EMBL" id="KAJ9581129.1"/>
    </source>
</evidence>